<evidence type="ECO:0000313" key="19">
    <source>
        <dbReference type="Proteomes" id="UP000887226"/>
    </source>
</evidence>
<comment type="subcellular location">
    <subcellularLocation>
        <location evidence="2 16">Secreted</location>
    </subcellularLocation>
</comment>
<comment type="domain">
    <text evidence="16">Has a modular structure: an endo-beta-1,4-glucanase catalytic module at the N-terminus, a linker rich in serines and threonines, and a C-terminal carbohydrate-binding module (CBM).</text>
</comment>
<dbReference type="GO" id="GO:0008810">
    <property type="term" value="F:cellulase activity"/>
    <property type="evidence" value="ECO:0007669"/>
    <property type="project" value="UniProtKB-UniRule"/>
</dbReference>
<dbReference type="Pfam" id="PF03443">
    <property type="entry name" value="AA9"/>
    <property type="match status" value="1"/>
</dbReference>
<keyword evidence="10 16" id="KW-1015">Disulfide bond</keyword>
<evidence type="ECO:0000256" key="12">
    <source>
        <dbReference type="ARBA" id="ARBA00023277"/>
    </source>
</evidence>
<evidence type="ECO:0000256" key="13">
    <source>
        <dbReference type="ARBA" id="ARBA00023326"/>
    </source>
</evidence>
<evidence type="ECO:0000256" key="3">
    <source>
        <dbReference type="ARBA" id="ARBA00022525"/>
    </source>
</evidence>
<protein>
    <recommendedName>
        <fullName evidence="16">AA9 family lytic polysaccharide monooxygenase</fullName>
        <ecNumber evidence="16">1.14.99.56</ecNumber>
    </recommendedName>
    <alternativeName>
        <fullName evidence="16">Endo-beta-1,4-glucanase</fullName>
    </alternativeName>
    <alternativeName>
        <fullName evidence="16">Glycosyl hydrolase 61 family protein</fullName>
    </alternativeName>
</protein>
<keyword evidence="8" id="KW-0186">Copper</keyword>
<dbReference type="PANTHER" id="PTHR33353">
    <property type="entry name" value="PUTATIVE (AFU_ORTHOLOGUE AFUA_1G12560)-RELATED"/>
    <property type="match status" value="1"/>
</dbReference>
<comment type="caution">
    <text evidence="18">The sequence shown here is derived from an EMBL/GenBank/DDBJ whole genome shotgun (WGS) entry which is preliminary data.</text>
</comment>
<keyword evidence="7" id="KW-0560">Oxidoreductase</keyword>
<keyword evidence="4" id="KW-0479">Metal-binding</keyword>
<dbReference type="GO" id="GO:0004497">
    <property type="term" value="F:monooxygenase activity"/>
    <property type="evidence" value="ECO:0007669"/>
    <property type="project" value="UniProtKB-KW"/>
</dbReference>
<name>A0A9P7ZB97_9HELO</name>
<keyword evidence="5" id="KW-0732">Signal</keyword>
<evidence type="ECO:0000256" key="1">
    <source>
        <dbReference type="ARBA" id="ARBA00001973"/>
    </source>
</evidence>
<keyword evidence="6 16" id="KW-0136">Cellulose degradation</keyword>
<evidence type="ECO:0000256" key="9">
    <source>
        <dbReference type="ARBA" id="ARBA00023033"/>
    </source>
</evidence>
<dbReference type="OrthoDB" id="5558646at2759"/>
<dbReference type="InterPro" id="IPR049892">
    <property type="entry name" value="AA9"/>
</dbReference>
<evidence type="ECO:0000259" key="17">
    <source>
        <dbReference type="Pfam" id="PF03443"/>
    </source>
</evidence>
<evidence type="ECO:0000256" key="7">
    <source>
        <dbReference type="ARBA" id="ARBA00023002"/>
    </source>
</evidence>
<dbReference type="GO" id="GO:0005576">
    <property type="term" value="C:extracellular region"/>
    <property type="evidence" value="ECO:0007669"/>
    <property type="project" value="UniProtKB-SubCell"/>
</dbReference>
<evidence type="ECO:0000256" key="6">
    <source>
        <dbReference type="ARBA" id="ARBA00023001"/>
    </source>
</evidence>
<evidence type="ECO:0000256" key="8">
    <source>
        <dbReference type="ARBA" id="ARBA00023008"/>
    </source>
</evidence>
<keyword evidence="12 16" id="KW-0119">Carbohydrate metabolism</keyword>
<dbReference type="GO" id="GO:0046872">
    <property type="term" value="F:metal ion binding"/>
    <property type="evidence" value="ECO:0007669"/>
    <property type="project" value="UniProtKB-KW"/>
</dbReference>
<comment type="catalytic activity">
    <reaction evidence="15 16">
        <text>[(1-&gt;4)-beta-D-glucosyl]n+m + reduced acceptor + O2 = 4-dehydro-beta-D-glucosyl-[(1-&gt;4)-beta-D-glucosyl]n-1 + [(1-&gt;4)-beta-D-glucosyl]m + acceptor + H2O.</text>
        <dbReference type="EC" id="1.14.99.56"/>
    </reaction>
</comment>
<proteinExistence type="inferred from homology"/>
<evidence type="ECO:0000313" key="18">
    <source>
        <dbReference type="EMBL" id="KAG9248616.1"/>
    </source>
</evidence>
<dbReference type="PANTHER" id="PTHR33353:SF18">
    <property type="entry name" value="ENDOGLUCANASE II"/>
    <property type="match status" value="1"/>
</dbReference>
<reference evidence="18" key="1">
    <citation type="journal article" date="2021" name="IMA Fungus">
        <title>Genomic characterization of three marine fungi, including Emericellopsis atlantica sp. nov. with signatures of a generalist lifestyle and marine biomass degradation.</title>
        <authorList>
            <person name="Hagestad O.C."/>
            <person name="Hou L."/>
            <person name="Andersen J.H."/>
            <person name="Hansen E.H."/>
            <person name="Altermark B."/>
            <person name="Li C."/>
            <person name="Kuhnert E."/>
            <person name="Cox R.J."/>
            <person name="Crous P.W."/>
            <person name="Spatafora J.W."/>
            <person name="Lail K."/>
            <person name="Amirebrahimi M."/>
            <person name="Lipzen A."/>
            <person name="Pangilinan J."/>
            <person name="Andreopoulos W."/>
            <person name="Hayes R.D."/>
            <person name="Ng V."/>
            <person name="Grigoriev I.V."/>
            <person name="Jackson S.A."/>
            <person name="Sutton T.D.S."/>
            <person name="Dobson A.D.W."/>
            <person name="Rama T."/>
        </authorList>
    </citation>
    <scope>NUCLEOTIDE SEQUENCE</scope>
    <source>
        <strain evidence="18">TRa3180A</strain>
    </source>
</reference>
<dbReference type="InterPro" id="IPR005103">
    <property type="entry name" value="AA9_LPMO"/>
</dbReference>
<evidence type="ECO:0000256" key="11">
    <source>
        <dbReference type="ARBA" id="ARBA00023180"/>
    </source>
</evidence>
<dbReference type="Gene3D" id="2.70.50.70">
    <property type="match status" value="1"/>
</dbReference>
<evidence type="ECO:0000256" key="4">
    <source>
        <dbReference type="ARBA" id="ARBA00022723"/>
    </source>
</evidence>
<keyword evidence="19" id="KW-1185">Reference proteome</keyword>
<evidence type="ECO:0000256" key="10">
    <source>
        <dbReference type="ARBA" id="ARBA00023157"/>
    </source>
</evidence>
<evidence type="ECO:0000256" key="5">
    <source>
        <dbReference type="ARBA" id="ARBA00022729"/>
    </source>
</evidence>
<keyword evidence="3 16" id="KW-0964">Secreted</keyword>
<evidence type="ECO:0000256" key="16">
    <source>
        <dbReference type="RuleBase" id="RU368122"/>
    </source>
</evidence>
<keyword evidence="13 16" id="KW-0624">Polysaccharide degradation</keyword>
<comment type="similarity">
    <text evidence="14">Belongs to the polysaccharide monooxygenase AA9 family.</text>
</comment>
<keyword evidence="18" id="KW-0378">Hydrolase</keyword>
<sequence length="198" mass="21024">MPIKFSVRIPVNYIACNGGPNLTTGSSNAINIAVLSTVKATWRHTLTSDATDVIDASHKGPVIAYMKIVGDATTDVGYGEPNLSSLHLQTKHIRVPDSSRPPTLASQMSQQIPIPSCIASGQYLLRAELIALHAADSSDGAKYYMECAQINVVAGSGTNSPATVLLPGAYSATDREILDNIYQMSAKYTIPDPAPFTC</sequence>
<accession>A0A9P7ZB97</accession>
<dbReference type="AlphaFoldDB" id="A0A9P7ZB97"/>
<comment type="function">
    <text evidence="16">Lytic polysaccharide monooxygenase (LMPO) that depolymerizes crystalline and amorphous polysaccharides via the oxidation of scissile alpha- or beta-(1-4)-glycosidic bonds, yielding C1 and/or C4 oxidation products. Catalysis by LPMOs requires the reduction of the active-site copper from Cu(II) to Cu(I) by a reducing agent and H(2)O(2) or O(2) as a cosubstrate.</text>
</comment>
<evidence type="ECO:0000256" key="15">
    <source>
        <dbReference type="ARBA" id="ARBA00045077"/>
    </source>
</evidence>
<dbReference type="EMBL" id="MU253746">
    <property type="protein sequence ID" value="KAG9248616.1"/>
    <property type="molecule type" value="Genomic_DNA"/>
</dbReference>
<dbReference type="GO" id="GO:0030245">
    <property type="term" value="P:cellulose catabolic process"/>
    <property type="evidence" value="ECO:0007669"/>
    <property type="project" value="UniProtKB-UniRule"/>
</dbReference>
<organism evidence="18 19">
    <name type="scientific">Calycina marina</name>
    <dbReference type="NCBI Taxonomy" id="1763456"/>
    <lineage>
        <taxon>Eukaryota</taxon>
        <taxon>Fungi</taxon>
        <taxon>Dikarya</taxon>
        <taxon>Ascomycota</taxon>
        <taxon>Pezizomycotina</taxon>
        <taxon>Leotiomycetes</taxon>
        <taxon>Helotiales</taxon>
        <taxon>Pezizellaceae</taxon>
        <taxon>Calycina</taxon>
    </lineage>
</organism>
<feature type="domain" description="Auxiliary Activity family 9 catalytic" evidence="17">
    <location>
        <begin position="12"/>
        <end position="185"/>
    </location>
</feature>
<evidence type="ECO:0000256" key="2">
    <source>
        <dbReference type="ARBA" id="ARBA00004613"/>
    </source>
</evidence>
<dbReference type="GO" id="GO:0030248">
    <property type="term" value="F:cellulose binding"/>
    <property type="evidence" value="ECO:0007669"/>
    <property type="project" value="UniProtKB-UniRule"/>
</dbReference>
<keyword evidence="9" id="KW-0503">Monooxygenase</keyword>
<dbReference type="Proteomes" id="UP000887226">
    <property type="component" value="Unassembled WGS sequence"/>
</dbReference>
<evidence type="ECO:0000256" key="14">
    <source>
        <dbReference type="ARBA" id="ARBA00044502"/>
    </source>
</evidence>
<dbReference type="EC" id="1.14.99.56" evidence="16"/>
<keyword evidence="11" id="KW-0325">Glycoprotein</keyword>
<gene>
    <name evidence="18" type="ORF">BJ878DRAFT_476352</name>
</gene>
<comment type="cofactor">
    <cofactor evidence="1">
        <name>Cu(2+)</name>
        <dbReference type="ChEBI" id="CHEBI:29036"/>
    </cofactor>
</comment>